<comment type="caution">
    <text evidence="1">The sequence shown here is derived from an EMBL/GenBank/DDBJ whole genome shotgun (WGS) entry which is preliminary data.</text>
</comment>
<organism evidence="1 2">
    <name type="scientific">Flavonifractor plautii</name>
    <name type="common">Fusobacterium plautii</name>
    <dbReference type="NCBI Taxonomy" id="292800"/>
    <lineage>
        <taxon>Bacteria</taxon>
        <taxon>Bacillati</taxon>
        <taxon>Bacillota</taxon>
        <taxon>Clostridia</taxon>
        <taxon>Eubacteriales</taxon>
        <taxon>Oscillospiraceae</taxon>
        <taxon>Flavonifractor</taxon>
    </lineage>
</organism>
<name>A0A6I2QZJ2_FLAPL</name>
<dbReference type="AlphaFoldDB" id="A0A6I2QZJ2"/>
<dbReference type="Proteomes" id="UP000434475">
    <property type="component" value="Unassembled WGS sequence"/>
</dbReference>
<accession>A0A6I2QZJ2</accession>
<reference evidence="1 2" key="1">
    <citation type="journal article" date="2019" name="Nat. Med.">
        <title>A library of human gut bacterial isolates paired with longitudinal multiomics data enables mechanistic microbiome research.</title>
        <authorList>
            <person name="Poyet M."/>
            <person name="Groussin M."/>
            <person name="Gibbons S.M."/>
            <person name="Avila-Pacheco J."/>
            <person name="Jiang X."/>
            <person name="Kearney S.M."/>
            <person name="Perrotta A.R."/>
            <person name="Berdy B."/>
            <person name="Zhao S."/>
            <person name="Lieberman T.D."/>
            <person name="Swanson P.K."/>
            <person name="Smith M."/>
            <person name="Roesemann S."/>
            <person name="Alexander J.E."/>
            <person name="Rich S.A."/>
            <person name="Livny J."/>
            <person name="Vlamakis H."/>
            <person name="Clish C."/>
            <person name="Bullock K."/>
            <person name="Deik A."/>
            <person name="Scott J."/>
            <person name="Pierce K.A."/>
            <person name="Xavier R.J."/>
            <person name="Alm E.J."/>
        </authorList>
    </citation>
    <scope>NUCLEOTIDE SEQUENCE [LARGE SCALE GENOMIC DNA]</scope>
    <source>
        <strain evidence="1 2">BIOML-A2</strain>
    </source>
</reference>
<sequence>MSDGRQRTLELTIRLNADGFEVDVYEPESGEIKELQHPYMPDEHPDFDKSIGDEIYSWLSLWYDEEGDRT</sequence>
<evidence type="ECO:0000313" key="2">
    <source>
        <dbReference type="Proteomes" id="UP000434475"/>
    </source>
</evidence>
<protein>
    <submittedName>
        <fullName evidence="1">Uncharacterized protein</fullName>
    </submittedName>
</protein>
<dbReference type="EMBL" id="WKPR01000004">
    <property type="protein sequence ID" value="MSB19089.1"/>
    <property type="molecule type" value="Genomic_DNA"/>
</dbReference>
<gene>
    <name evidence="1" type="ORF">GKE97_06100</name>
</gene>
<dbReference type="RefSeq" id="WP_172697450.1">
    <property type="nucleotide sequence ID" value="NZ_JADMVC010000001.1"/>
</dbReference>
<proteinExistence type="predicted"/>
<evidence type="ECO:0000313" key="1">
    <source>
        <dbReference type="EMBL" id="MSB19089.1"/>
    </source>
</evidence>